<evidence type="ECO:0000313" key="2">
    <source>
        <dbReference type="EMBL" id="QLY39539.1"/>
    </source>
</evidence>
<feature type="chain" id="PRO_5029838654" evidence="1">
    <location>
        <begin position="25"/>
        <end position="787"/>
    </location>
</feature>
<sequence length="787" mass="89481">MLQIAKKIVIMLALASATVLVVQAASPTYTSSSTDTINNPFTETLKYDSSRYSQPEDMGLVDIDEYVEITRRDEQVLENDQFIMYLNQNSLGIKVLNKSTNYVWSTAIDNASAGTFSALLSSGLGFEYFNLTQNFNNRQNIGLTDTEFTYEMTQVGNKIKFDLSIDGFCATRNCKRYYDQYLAGTKTLEEMIELYDYTQLGIGFSFEITLTETGIEFFMPVDSIVENDPEVIRFSSLIVFPGLGATEMDNIPGYMMIPDGVGALIRYEDNQGKYSSPFQARFYGPDFGASSSGSFLNNYRLSLPIYGAVHGVDQNAFIASIEEGVTNARLFAYPNGATNIDYNLIFTKYDFLQVYKQSFTTDGSVGANRLFETKSEDIKLRVDFLSDSEANYIGMANQYKNILIEDDILSNMQVSKDDIPIHLQYLMSDSKNRFIGKELIEMTSVEDVGSMYQYFMDAGLSNQRVSLLGWNEGGYSGHLPSEVDFEGKLGSNNDFIDLIELIKRDNELLLVNNYVIGSNQSDGLSYNNDVAEGINRFKLEFSMEDRVYSDTYLLYPQFTYERTMNDLNDYKELGVDVLFESMGSMLFSYYDDDLYTRYESLRFYKYIIDQYKGIGQYNQPNSYALKGMQSYYSTPLYNNQYGYYDDLVPILPTVLSGNIEMFSSHLNFNSLGKEELLKLIDFNIYPSFILTKERPSLLKGTDIEYIYSSQFEVWESSIISEYDFINGALSHVQGEMIVSRRVPSLGVVVVEYSNGVEIIINYTQNDIDYEGLTIQSLNYGLRGVQND</sequence>
<dbReference type="AlphaFoldDB" id="A0A7L6N4N6"/>
<organism evidence="2 3">
    <name type="scientific">Hujiaoplasma nucleasis</name>
    <dbReference type="NCBI Taxonomy" id="2725268"/>
    <lineage>
        <taxon>Bacteria</taxon>
        <taxon>Bacillati</taxon>
        <taxon>Mycoplasmatota</taxon>
        <taxon>Mollicutes</taxon>
        <taxon>Candidatus Izemoplasmatales</taxon>
        <taxon>Hujiaoplasmataceae</taxon>
        <taxon>Hujiaoplasma</taxon>
    </lineage>
</organism>
<dbReference type="KEGG" id="tbk:HF295_01145"/>
<evidence type="ECO:0000313" key="3">
    <source>
        <dbReference type="Proteomes" id="UP000512167"/>
    </source>
</evidence>
<dbReference type="EMBL" id="CP051151">
    <property type="protein sequence ID" value="QLY39539.1"/>
    <property type="molecule type" value="Genomic_DNA"/>
</dbReference>
<name>A0A7L6N4N6_9MOLU</name>
<proteinExistence type="predicted"/>
<protein>
    <submittedName>
        <fullName evidence="2">Uncharacterized protein</fullName>
    </submittedName>
</protein>
<gene>
    <name evidence="2" type="ORF">HF295_01145</name>
</gene>
<reference evidence="2 3" key="1">
    <citation type="submission" date="2020-04" db="EMBL/GenBank/DDBJ databases">
        <authorList>
            <person name="Zheng R.K."/>
            <person name="Sun C.M."/>
        </authorList>
    </citation>
    <scope>NUCLEOTIDE SEQUENCE [LARGE SCALE GENOMIC DNA]</scope>
    <source>
        <strain evidence="3">zrk29</strain>
    </source>
</reference>
<keyword evidence="3" id="KW-1185">Reference proteome</keyword>
<feature type="signal peptide" evidence="1">
    <location>
        <begin position="1"/>
        <end position="24"/>
    </location>
</feature>
<dbReference type="Pfam" id="PF18952">
    <property type="entry name" value="DUF5696"/>
    <property type="match status" value="1"/>
</dbReference>
<dbReference type="InterPro" id="IPR043751">
    <property type="entry name" value="DUF5696"/>
</dbReference>
<accession>A0A7L6N4N6</accession>
<keyword evidence="1" id="KW-0732">Signal</keyword>
<dbReference type="Proteomes" id="UP000512167">
    <property type="component" value="Chromosome"/>
</dbReference>
<evidence type="ECO:0000256" key="1">
    <source>
        <dbReference type="SAM" id="SignalP"/>
    </source>
</evidence>
<dbReference type="RefSeq" id="WP_312032012.1">
    <property type="nucleotide sequence ID" value="NZ_CP051151.1"/>
</dbReference>